<evidence type="ECO:0000259" key="5">
    <source>
        <dbReference type="SMART" id="SM00382"/>
    </source>
</evidence>
<keyword evidence="3 6" id="KW-0067">ATP-binding</keyword>
<dbReference type="Pfam" id="PF00004">
    <property type="entry name" value="AAA"/>
    <property type="match status" value="1"/>
</dbReference>
<dbReference type="GO" id="GO:0005524">
    <property type="term" value="F:ATP binding"/>
    <property type="evidence" value="ECO:0007669"/>
    <property type="project" value="UniProtKB-KW"/>
</dbReference>
<protein>
    <submittedName>
        <fullName evidence="6">ATP-binding protein</fullName>
    </submittedName>
</protein>
<evidence type="ECO:0000256" key="1">
    <source>
        <dbReference type="ARBA" id="ARBA00006914"/>
    </source>
</evidence>
<evidence type="ECO:0000256" key="2">
    <source>
        <dbReference type="ARBA" id="ARBA00022741"/>
    </source>
</evidence>
<comment type="similarity">
    <text evidence="1">Belongs to the AAA ATPase family.</text>
</comment>
<evidence type="ECO:0000313" key="6">
    <source>
        <dbReference type="EMBL" id="MEJ8822328.1"/>
    </source>
</evidence>
<feature type="domain" description="AAA+ ATPase" evidence="5">
    <location>
        <begin position="429"/>
        <end position="561"/>
    </location>
</feature>
<dbReference type="CDD" id="cd19481">
    <property type="entry name" value="RecA-like_protease"/>
    <property type="match status" value="1"/>
</dbReference>
<proteinExistence type="inferred from homology"/>
<dbReference type="Gene3D" id="3.40.50.300">
    <property type="entry name" value="P-loop containing nucleotide triphosphate hydrolases"/>
    <property type="match status" value="1"/>
</dbReference>
<dbReference type="InterPro" id="IPR027417">
    <property type="entry name" value="P-loop_NTPase"/>
</dbReference>
<sequence>MPTQSSPQQVSWLDANQRVMVAEFARLKQRLGDAGDAQALEEAAQSALAAMPSPAAIDVLADFFGLSAFERDVLLLCAGVEMDARLATLCENASPEPRRPGATFGLALATLAQPHWSALAPASPLRRWRLLELDDAAGLTRAPLRIDERVLHHLAGVSYLDPRLRSLMRPVTPSAFIAGAHRGVCDDVAAALEAATASPALWLTGDDANGQVDVAADVAARLGLVLHVLQADDIPTASAETDALSTLWERETFMLGGTLLVSAGADPLPPAAIRFIERLHSLVFIGAAQPQPLERAAVRLRVDKPDPAEQKRLWQQALGDGAAHLDGALDAIAGQFRLSARTIQAEGASLARALATSDHPGSAMWSACRSIGRSKLDELAQRIDSVADWNDLILPEPQMAALRQIGAHVRNRLKVHVDWGFADKGQRGLGITALFAGESGTGKTMAAEVLAHELQLDLYRIDLSALVSKYIGETEKNLSRVFAAAEDIGAILLFDEADALFGKRSEVKDSHDRYANIEVSYLLQRMESYRGLAILTTNLKAALDPAFQRRIRFVVHFPFPDAAMRKAIWRQAFPARTPCGAIDFDKLARLGVSGGGIRNMAINAAFQAAELNEPVSMAHLLQSAHHEASKRDRPFSDAETKGWT</sequence>
<gene>
    <name evidence="6" type="ORF">WKW80_09785</name>
</gene>
<keyword evidence="7" id="KW-1185">Reference proteome</keyword>
<feature type="compositionally biased region" description="Basic and acidic residues" evidence="4">
    <location>
        <begin position="624"/>
        <end position="644"/>
    </location>
</feature>
<dbReference type="InterPro" id="IPR054472">
    <property type="entry name" value="WHD"/>
</dbReference>
<dbReference type="PANTHER" id="PTHR23073">
    <property type="entry name" value="26S PROTEASOME REGULATORY SUBUNIT"/>
    <property type="match status" value="1"/>
</dbReference>
<evidence type="ECO:0000256" key="4">
    <source>
        <dbReference type="SAM" id="MobiDB-lite"/>
    </source>
</evidence>
<comment type="caution">
    <text evidence="6">The sequence shown here is derived from an EMBL/GenBank/DDBJ whole genome shotgun (WGS) entry which is preliminary data.</text>
</comment>
<reference evidence="6 7" key="1">
    <citation type="submission" date="2024-03" db="EMBL/GenBank/DDBJ databases">
        <title>Novel species of the genus Variovorax.</title>
        <authorList>
            <person name="Liu Q."/>
            <person name="Xin Y.-H."/>
        </authorList>
    </citation>
    <scope>NUCLEOTIDE SEQUENCE [LARGE SCALE GENOMIC DNA]</scope>
    <source>
        <strain evidence="6 7">KACC 18501</strain>
    </source>
</reference>
<dbReference type="InterPro" id="IPR003959">
    <property type="entry name" value="ATPase_AAA_core"/>
</dbReference>
<dbReference type="Proteomes" id="UP001363010">
    <property type="component" value="Unassembled WGS sequence"/>
</dbReference>
<accession>A0ABU8VXI5</accession>
<dbReference type="SMART" id="SM00382">
    <property type="entry name" value="AAA"/>
    <property type="match status" value="1"/>
</dbReference>
<dbReference type="EMBL" id="JBBKZV010000004">
    <property type="protein sequence ID" value="MEJ8822328.1"/>
    <property type="molecule type" value="Genomic_DNA"/>
</dbReference>
<keyword evidence="2" id="KW-0547">Nucleotide-binding</keyword>
<evidence type="ECO:0000256" key="3">
    <source>
        <dbReference type="ARBA" id="ARBA00022840"/>
    </source>
</evidence>
<evidence type="ECO:0000313" key="7">
    <source>
        <dbReference type="Proteomes" id="UP001363010"/>
    </source>
</evidence>
<name>A0ABU8VXI5_9BURK</name>
<dbReference type="SUPFAM" id="SSF52540">
    <property type="entry name" value="P-loop containing nucleoside triphosphate hydrolases"/>
    <property type="match status" value="1"/>
</dbReference>
<dbReference type="InterPro" id="IPR003593">
    <property type="entry name" value="AAA+_ATPase"/>
</dbReference>
<feature type="region of interest" description="Disordered" evidence="4">
    <location>
        <begin position="622"/>
        <end position="644"/>
    </location>
</feature>
<dbReference type="InterPro" id="IPR050221">
    <property type="entry name" value="26S_Proteasome_ATPase"/>
</dbReference>
<dbReference type="RefSeq" id="WP_340363376.1">
    <property type="nucleotide sequence ID" value="NZ_JBBKZV010000004.1"/>
</dbReference>
<dbReference type="Pfam" id="PF22977">
    <property type="entry name" value="WHD"/>
    <property type="match status" value="1"/>
</dbReference>
<organism evidence="6 7">
    <name type="scientific">Variovorax humicola</name>
    <dbReference type="NCBI Taxonomy" id="1769758"/>
    <lineage>
        <taxon>Bacteria</taxon>
        <taxon>Pseudomonadati</taxon>
        <taxon>Pseudomonadota</taxon>
        <taxon>Betaproteobacteria</taxon>
        <taxon>Burkholderiales</taxon>
        <taxon>Comamonadaceae</taxon>
        <taxon>Variovorax</taxon>
    </lineage>
</organism>